<evidence type="ECO:0000259" key="11">
    <source>
        <dbReference type="PROSITE" id="PS50195"/>
    </source>
</evidence>
<comment type="caution">
    <text evidence="12">The sequence shown here is derived from an EMBL/GenBank/DDBJ whole genome shotgun (WGS) entry which is preliminary data.</text>
</comment>
<evidence type="ECO:0000256" key="6">
    <source>
        <dbReference type="ARBA" id="ARBA00023136"/>
    </source>
</evidence>
<feature type="compositionally biased region" description="Low complexity" evidence="10">
    <location>
        <begin position="60"/>
        <end position="70"/>
    </location>
</feature>
<sequence>MTISDTLSILPPPPVAAAAAVPTPASAVSSSTPTQRPSSSDSATTASTPTVCPPAFWTIPASPASSSPGARAKDFDALGRRRRPASGRADEGDVDGDAAPAIMMRDNESDDLDGRGEACWAKSAEITSWTVVEGSVGNIGAFVVWTIRVDTMKGAPMEIRKRYSEFDSFRHRLLQTFPRSGASVPALPPKTVMARFDKKFLEKRRLGLQHFINCILLNPEFSASPIVKEFLFS</sequence>
<dbReference type="OrthoDB" id="10254720at2759"/>
<reference evidence="12 13" key="1">
    <citation type="submission" date="2015-03" db="EMBL/GenBank/DDBJ databases">
        <authorList>
            <person name="Radwan O."/>
            <person name="Al-Naeli F.A."/>
            <person name="Rendon G.A."/>
            <person name="Fields C."/>
        </authorList>
    </citation>
    <scope>NUCLEOTIDE SEQUENCE [LARGE SCALE GENOMIC DNA]</scope>
    <source>
        <strain evidence="12">CR-DP1</strain>
    </source>
</reference>
<evidence type="ECO:0000256" key="2">
    <source>
        <dbReference type="ARBA" id="ARBA00004177"/>
    </source>
</evidence>
<dbReference type="SMART" id="SM00312">
    <property type="entry name" value="PX"/>
    <property type="match status" value="1"/>
</dbReference>
<dbReference type="EMBL" id="LAEV01002237">
    <property type="protein sequence ID" value="KKA26256.1"/>
    <property type="molecule type" value="Genomic_DNA"/>
</dbReference>
<dbReference type="Gene3D" id="3.30.1520.10">
    <property type="entry name" value="Phox-like domain"/>
    <property type="match status" value="1"/>
</dbReference>
<evidence type="ECO:0000256" key="8">
    <source>
        <dbReference type="ARBA" id="ARBA00033774"/>
    </source>
</evidence>
<evidence type="ECO:0000256" key="3">
    <source>
        <dbReference type="ARBA" id="ARBA00007426"/>
    </source>
</evidence>
<evidence type="ECO:0000313" key="13">
    <source>
        <dbReference type="Proteomes" id="UP000033483"/>
    </source>
</evidence>
<name>A0A0F4Z847_9PEZI</name>
<organism evidence="12 13">
    <name type="scientific">Thielaviopsis punctulata</name>
    <dbReference type="NCBI Taxonomy" id="72032"/>
    <lineage>
        <taxon>Eukaryota</taxon>
        <taxon>Fungi</taxon>
        <taxon>Dikarya</taxon>
        <taxon>Ascomycota</taxon>
        <taxon>Pezizomycotina</taxon>
        <taxon>Sordariomycetes</taxon>
        <taxon>Hypocreomycetidae</taxon>
        <taxon>Microascales</taxon>
        <taxon>Ceratocystidaceae</taxon>
        <taxon>Thielaviopsis</taxon>
    </lineage>
</organism>
<evidence type="ECO:0000256" key="7">
    <source>
        <dbReference type="ARBA" id="ARBA00033728"/>
    </source>
</evidence>
<dbReference type="Pfam" id="PF00787">
    <property type="entry name" value="PX"/>
    <property type="match status" value="1"/>
</dbReference>
<keyword evidence="5" id="KW-0967">Endosome</keyword>
<accession>A0A0F4Z847</accession>
<dbReference type="PANTHER" id="PTHR10555">
    <property type="entry name" value="SORTING NEXIN"/>
    <property type="match status" value="1"/>
</dbReference>
<dbReference type="GO" id="GO:0005774">
    <property type="term" value="C:vacuolar membrane"/>
    <property type="evidence" value="ECO:0007669"/>
    <property type="project" value="UniProtKB-SubCell"/>
</dbReference>
<dbReference type="GO" id="GO:0032266">
    <property type="term" value="F:phosphatidylinositol-3-phosphate binding"/>
    <property type="evidence" value="ECO:0007669"/>
    <property type="project" value="InterPro"/>
</dbReference>
<feature type="domain" description="PX" evidence="11">
    <location>
        <begin position="123"/>
        <end position="233"/>
    </location>
</feature>
<comment type="function">
    <text evidence="7">Recruits the lipid transfer protein VPS13 to endosomal and vacuolar membranes.</text>
</comment>
<evidence type="ECO:0000313" key="12">
    <source>
        <dbReference type="EMBL" id="KKA26256.1"/>
    </source>
</evidence>
<feature type="region of interest" description="Disordered" evidence="10">
    <location>
        <begin position="1"/>
        <end position="110"/>
    </location>
</feature>
<keyword evidence="6" id="KW-0472">Membrane</keyword>
<dbReference type="SUPFAM" id="SSF64268">
    <property type="entry name" value="PX domain"/>
    <property type="match status" value="1"/>
</dbReference>
<comment type="subcellular location">
    <subcellularLocation>
        <location evidence="2">Endosome</location>
    </subcellularLocation>
    <subcellularLocation>
        <location evidence="1">Vacuole membrane</location>
        <topology evidence="1">Peripheral membrane protein</topology>
    </subcellularLocation>
</comment>
<dbReference type="InterPro" id="IPR001683">
    <property type="entry name" value="PX_dom"/>
</dbReference>
<dbReference type="PANTHER" id="PTHR10555:SF170">
    <property type="entry name" value="FI18122P1"/>
    <property type="match status" value="1"/>
</dbReference>
<dbReference type="CDD" id="cd07280">
    <property type="entry name" value="PX_YPT35"/>
    <property type="match status" value="1"/>
</dbReference>
<evidence type="ECO:0000256" key="4">
    <source>
        <dbReference type="ARBA" id="ARBA00022554"/>
    </source>
</evidence>
<feature type="compositionally biased region" description="Low complexity" evidence="10">
    <location>
        <begin position="16"/>
        <end position="50"/>
    </location>
</feature>
<dbReference type="AlphaFoldDB" id="A0A0F4Z847"/>
<proteinExistence type="inferred from homology"/>
<evidence type="ECO:0000256" key="9">
    <source>
        <dbReference type="ARBA" id="ARBA00033785"/>
    </source>
</evidence>
<dbReference type="Proteomes" id="UP000033483">
    <property type="component" value="Unassembled WGS sequence"/>
</dbReference>
<keyword evidence="13" id="KW-1185">Reference proteome</keyword>
<keyword evidence="4" id="KW-0926">Vacuole</keyword>
<evidence type="ECO:0000256" key="5">
    <source>
        <dbReference type="ARBA" id="ARBA00022753"/>
    </source>
</evidence>
<evidence type="ECO:0000256" key="1">
    <source>
        <dbReference type="ARBA" id="ARBA00004148"/>
    </source>
</evidence>
<gene>
    <name evidence="12" type="ORF">TD95_000049</name>
</gene>
<comment type="similarity">
    <text evidence="3">Belongs to the YPT35 family.</text>
</comment>
<protein>
    <recommendedName>
        <fullName evidence="8">Endosomal/vacuolar adapter protein YPT35</fullName>
    </recommendedName>
    <alternativeName>
        <fullName evidence="9">PX domain-containing protein YPT35</fullName>
    </alternativeName>
</protein>
<dbReference type="PROSITE" id="PS50195">
    <property type="entry name" value="PX"/>
    <property type="match status" value="1"/>
</dbReference>
<evidence type="ECO:0000256" key="10">
    <source>
        <dbReference type="SAM" id="MobiDB-lite"/>
    </source>
</evidence>
<dbReference type="InterPro" id="IPR037917">
    <property type="entry name" value="Ypt35_PX"/>
</dbReference>
<dbReference type="GO" id="GO:0010008">
    <property type="term" value="C:endosome membrane"/>
    <property type="evidence" value="ECO:0007669"/>
    <property type="project" value="UniProtKB-SubCell"/>
</dbReference>
<dbReference type="InterPro" id="IPR036871">
    <property type="entry name" value="PX_dom_sf"/>
</dbReference>